<evidence type="ECO:0000313" key="1">
    <source>
        <dbReference type="EMBL" id="WEF21458.1"/>
    </source>
</evidence>
<sequence length="42" mass="4713">MSIHDESIFRPALDPASVSLPPTVQVDLTWLWTDLGAKPDRH</sequence>
<dbReference type="EMBL" id="CP118606">
    <property type="protein sequence ID" value="WEF21458.1"/>
    <property type="molecule type" value="Genomic_DNA"/>
</dbReference>
<evidence type="ECO:0000313" key="2">
    <source>
        <dbReference type="Proteomes" id="UP001214756"/>
    </source>
</evidence>
<reference evidence="1" key="1">
    <citation type="submission" date="2023-02" db="EMBL/GenBank/DDBJ databases">
        <title>Genome sequence of Microbacterium liquefaciens B1075.</title>
        <authorList>
            <person name="Cao J."/>
            <person name="Li X."/>
        </authorList>
    </citation>
    <scope>NUCLEOTIDE SEQUENCE</scope>
    <source>
        <strain evidence="1">B1075</strain>
    </source>
</reference>
<dbReference type="GeneID" id="87014215"/>
<dbReference type="Proteomes" id="UP001214756">
    <property type="component" value="Chromosome"/>
</dbReference>
<organism evidence="1 2">
    <name type="scientific">Microbacterium maritypicum</name>
    <name type="common">Microbacterium liquefaciens</name>
    <dbReference type="NCBI Taxonomy" id="33918"/>
    <lineage>
        <taxon>Bacteria</taxon>
        <taxon>Bacillati</taxon>
        <taxon>Actinomycetota</taxon>
        <taxon>Actinomycetes</taxon>
        <taxon>Micrococcales</taxon>
        <taxon>Microbacteriaceae</taxon>
        <taxon>Microbacterium</taxon>
    </lineage>
</organism>
<accession>A0AAJ6APC2</accession>
<name>A0AAJ6APC2_MICMQ</name>
<gene>
    <name evidence="1" type="ORF">PWF71_01965</name>
</gene>
<dbReference type="RefSeq" id="WP_017831252.1">
    <property type="nucleotide sequence ID" value="NZ_BJNQ01000033.1"/>
</dbReference>
<proteinExistence type="predicted"/>
<protein>
    <submittedName>
        <fullName evidence="1">Uncharacterized protein</fullName>
    </submittedName>
</protein>
<dbReference type="AlphaFoldDB" id="A0AAJ6APC2"/>